<dbReference type="CDD" id="cd00063">
    <property type="entry name" value="FN3"/>
    <property type="match status" value="9"/>
</dbReference>
<keyword evidence="5" id="KW-1185">Reference proteome</keyword>
<dbReference type="InterPro" id="IPR013783">
    <property type="entry name" value="Ig-like_fold"/>
</dbReference>
<name>A0A8C4NCJ7_EPTBU</name>
<keyword evidence="2" id="KW-0472">Membrane</keyword>
<feature type="domain" description="Fibronectin type-III" evidence="3">
    <location>
        <begin position="338"/>
        <end position="444"/>
    </location>
</feature>
<evidence type="ECO:0000313" key="4">
    <source>
        <dbReference type="Ensembl" id="ENSEBUP00000004568.1"/>
    </source>
</evidence>
<dbReference type="PANTHER" id="PTHR24099">
    <property type="entry name" value="E3 UBIQUITIN-PROTEIN LIGASE TRIM36-RELATED"/>
    <property type="match status" value="1"/>
</dbReference>
<dbReference type="PROSITE" id="PS50853">
    <property type="entry name" value="FN3"/>
    <property type="match status" value="9"/>
</dbReference>
<dbReference type="SMART" id="SM00060">
    <property type="entry name" value="FN3"/>
    <property type="match status" value="9"/>
</dbReference>
<dbReference type="GeneTree" id="ENSGT00940000157005"/>
<feature type="domain" description="Fibronectin type-III" evidence="3">
    <location>
        <begin position="635"/>
        <end position="733"/>
    </location>
</feature>
<feature type="domain" description="Fibronectin type-III" evidence="3">
    <location>
        <begin position="734"/>
        <end position="833"/>
    </location>
</feature>
<dbReference type="FunFam" id="2.60.40.10:FF:000373">
    <property type="entry name" value="fibronectin type-III domain-containing protein 3A isoform X1"/>
    <property type="match status" value="1"/>
</dbReference>
<feature type="region of interest" description="Disordered" evidence="1">
    <location>
        <begin position="616"/>
        <end position="643"/>
    </location>
</feature>
<dbReference type="Proteomes" id="UP000694388">
    <property type="component" value="Unplaced"/>
</dbReference>
<protein>
    <submittedName>
        <fullName evidence="4">Fibronectin type III domain containing 3Ba</fullName>
    </submittedName>
</protein>
<reference evidence="4" key="2">
    <citation type="submission" date="2025-09" db="UniProtKB">
        <authorList>
            <consortium name="Ensembl"/>
        </authorList>
    </citation>
    <scope>IDENTIFICATION</scope>
</reference>
<feature type="domain" description="Fibronectin type-III" evidence="3">
    <location>
        <begin position="947"/>
        <end position="1054"/>
    </location>
</feature>
<feature type="region of interest" description="Disordered" evidence="1">
    <location>
        <begin position="157"/>
        <end position="176"/>
    </location>
</feature>
<feature type="region of interest" description="Disordered" evidence="1">
    <location>
        <begin position="182"/>
        <end position="280"/>
    </location>
</feature>
<dbReference type="Ensembl" id="ENSEBUT00000005006.1">
    <property type="protein sequence ID" value="ENSEBUP00000004568.1"/>
    <property type="gene ID" value="ENSEBUG00000003204.1"/>
</dbReference>
<feature type="domain" description="Fibronectin type-III" evidence="3">
    <location>
        <begin position="545"/>
        <end position="633"/>
    </location>
</feature>
<keyword evidence="2" id="KW-1133">Transmembrane helix</keyword>
<feature type="domain" description="Fibronectin type-III" evidence="3">
    <location>
        <begin position="448"/>
        <end position="543"/>
    </location>
</feature>
<feature type="domain" description="Fibronectin type-III" evidence="3">
    <location>
        <begin position="1055"/>
        <end position="1151"/>
    </location>
</feature>
<feature type="compositionally biased region" description="Polar residues" evidence="1">
    <location>
        <begin position="617"/>
        <end position="630"/>
    </location>
</feature>
<dbReference type="Gene3D" id="2.60.40.10">
    <property type="entry name" value="Immunoglobulins"/>
    <property type="match status" value="9"/>
</dbReference>
<evidence type="ECO:0000256" key="2">
    <source>
        <dbReference type="SAM" id="Phobius"/>
    </source>
</evidence>
<dbReference type="PANTHER" id="PTHR24099:SF11">
    <property type="entry name" value="FIBRONECTIN TYPE III DOMAIN-CONTAINING 3BA-RELATED"/>
    <property type="match status" value="1"/>
</dbReference>
<evidence type="ECO:0000259" key="3">
    <source>
        <dbReference type="PROSITE" id="PS50853"/>
    </source>
</evidence>
<feature type="compositionally biased region" description="Polar residues" evidence="1">
    <location>
        <begin position="218"/>
        <end position="228"/>
    </location>
</feature>
<sequence length="1313" mass="142625">MEMIMMDQAPAPSLLPTELPSLVPLLGGHDAQQMILVQVNPGETFTIQAEDGSLQCIQGPAHVPMVSTNGSIPPIHVPPGYISQIIEDNGLWKVVVTPHSPDFHPHHHSLHPGPPPLPPYMPHHPPPLMTPHPHPMYPAPVPPGTPGDLQSFMAHAPPPPHTIYEHDSLPPPLRQNFYSERSIGKLHDRPPKKCKPERNTISERPGSKDKATSPPSSPQNNLRASSPAKNLDCSSPLPPSHTLSGVTRPGPDSSPASIPPLSPAHSLSSSNDMAQPLHNGCIGRVASPVQSLRSSVGGASGLPKRPERKSRGSPRSLDTDSAGDVDTEAKRLSSSSTPISKPRLVPKLSNIQARSAVLSWSPPSQPLHGLHSSGSMVVPICHYEVSLCDVGRDSRWHLVYSGDELEVRLSDLRPASDYHARVQAICDTWRDLTSDPVAFTTSGCVPDMPGPPSLLQRTRTSLFLQWKAPADNGSRISAYLLQWDEGKRGIVFKECYHGNQKQCKMTRLTPAGSYSFRLAACNSMGTSGYSEEVSFVTAGTPPTPDPPRLSRAGPSWLTLHWVRPSQATHSDVLTYTLEMEEESGFQARYSGPELSCVVRGIRKGCKHRFRLLASSADGRSSPSDLATFWTSHDRPPAPPRPSIRGPLLPHAAVICWEPPKDYGMDILKYQLEMSHGHNGARWEVVYSGSAREYLCDHLKPGSHYQLRVLCHTTAGFSQSSEVLNVEIPAVPPGECTAPCLRAPAQPEQLELEWDAPEHSGGAPVLEYMLHMSKGGCSELNEEKEAHEVYRGPETFCTVGSLLPGCAYTFCVHAANFSGFGELSEIVELYTASTQPSQCVAPTVQCLSVDSARVTWEHAESNGSEIEIYRLEWGQDQDDLDLVYTDSNCMCEIDGLMPARQYYCRVQAANAIGDGLWSPLELYTAPMWAPGSISELQVVEWDGESDCWLGDHELDQCSTRCLALSWCEPASNGSPLLGFTLSVAPPINQGAADVDEEEDDEDAGVPLLSVLGGDRTSFVLGGFLPDTEYCITVRAVNRLGGGPPSMPVVCRTRPLPPQPPRLECAPPGPHSLKLRWGEGPARPGLSGDATHYVLALDEGDGRHSVLYSGPSHTYKVQRLQENTSYSFVIQACSTAGRGPFSAPYTYCTTRSPPPAPRSPRVAQLEGNRCQIHWDPVTGVVGEPVIYCLQVCSSRDLDFRQVYKGSQTSFQAVGLYYNCEYRFRVYAVRLCGGASGAEMAGPSSLPVTFLLRRKENVAVVGSPMAATAGRLSTSSADGGEDRARLPGDERFAALLLFSFGACSLFIAFIMQLFIM</sequence>
<dbReference type="OMA" id="EITCYTI"/>
<evidence type="ECO:0000313" key="5">
    <source>
        <dbReference type="Proteomes" id="UP000694388"/>
    </source>
</evidence>
<feature type="domain" description="Fibronectin type-III" evidence="3">
    <location>
        <begin position="1154"/>
        <end position="1252"/>
    </location>
</feature>
<proteinExistence type="predicted"/>
<feature type="region of interest" description="Disordered" evidence="1">
    <location>
        <begin position="292"/>
        <end position="343"/>
    </location>
</feature>
<evidence type="ECO:0000256" key="1">
    <source>
        <dbReference type="SAM" id="MobiDB-lite"/>
    </source>
</evidence>
<dbReference type="SUPFAM" id="SSF49265">
    <property type="entry name" value="Fibronectin type III"/>
    <property type="match status" value="5"/>
</dbReference>
<organism evidence="4 5">
    <name type="scientific">Eptatretus burgeri</name>
    <name type="common">Inshore hagfish</name>
    <dbReference type="NCBI Taxonomy" id="7764"/>
    <lineage>
        <taxon>Eukaryota</taxon>
        <taxon>Metazoa</taxon>
        <taxon>Chordata</taxon>
        <taxon>Craniata</taxon>
        <taxon>Vertebrata</taxon>
        <taxon>Cyclostomata</taxon>
        <taxon>Myxini</taxon>
        <taxon>Myxiniformes</taxon>
        <taxon>Myxinidae</taxon>
        <taxon>Eptatretinae</taxon>
        <taxon>Eptatretus</taxon>
    </lineage>
</organism>
<reference evidence="4" key="1">
    <citation type="submission" date="2025-08" db="UniProtKB">
        <authorList>
            <consortium name="Ensembl"/>
        </authorList>
    </citation>
    <scope>IDENTIFICATION</scope>
</reference>
<feature type="compositionally biased region" description="Basic and acidic residues" evidence="1">
    <location>
        <begin position="182"/>
        <end position="211"/>
    </location>
</feature>
<keyword evidence="2" id="KW-0812">Transmembrane</keyword>
<dbReference type="InterPro" id="IPR036116">
    <property type="entry name" value="FN3_sf"/>
</dbReference>
<feature type="domain" description="Fibronectin type-III" evidence="3">
    <location>
        <begin position="837"/>
        <end position="927"/>
    </location>
</feature>
<dbReference type="InterPro" id="IPR050617">
    <property type="entry name" value="E3_ligase_FN3/SPRY"/>
</dbReference>
<dbReference type="InterPro" id="IPR003961">
    <property type="entry name" value="FN3_dom"/>
</dbReference>
<accession>A0A8C4NCJ7</accession>
<dbReference type="Pfam" id="PF00041">
    <property type="entry name" value="fn3"/>
    <property type="match status" value="7"/>
</dbReference>
<feature type="transmembrane region" description="Helical" evidence="2">
    <location>
        <begin position="1289"/>
        <end position="1312"/>
    </location>
</feature>